<feature type="domain" description="AB hydrolase-1" evidence="3">
    <location>
        <begin position="48"/>
        <end position="285"/>
    </location>
</feature>
<proteinExistence type="predicted"/>
<keyword evidence="1 4" id="KW-0378">Hydrolase</keyword>
<dbReference type="InterPro" id="IPR029058">
    <property type="entry name" value="AB_hydrolase_fold"/>
</dbReference>
<dbReference type="PANTHER" id="PTHR43798:SF31">
    <property type="entry name" value="AB HYDROLASE SUPERFAMILY PROTEIN YCLE"/>
    <property type="match status" value="1"/>
</dbReference>
<evidence type="ECO:0000259" key="3">
    <source>
        <dbReference type="Pfam" id="PF12697"/>
    </source>
</evidence>
<sequence length="299" mass="32238">MSRMSTSLAFMALLLPTIAAPEDAGVRHVEAAGARFPYVESGRGDTALFVHGAFADHRAWEAMREKVAEDFRFIAYTQRGFGTGTWPDQPAFARDVHEADLAALLDAWAEPMHLVGWSYSGPIVLQAALDRPDLVRRIVIFEPTLETVLEGMPEHEKALKAWGQGWGPAVAASQAGDDRKAVTLAIEYVFGLPPGGFDTLPEPARAIFFDNAPTVPKLFGAPAATPMTCDDLGRIQAPVLILWGTETLPFFQAAATEVAACLPNAKLEEIPGAGHGAPLQNRDEFLGKTLSFLREADGS</sequence>
<dbReference type="PANTHER" id="PTHR43798">
    <property type="entry name" value="MONOACYLGLYCEROL LIPASE"/>
    <property type="match status" value="1"/>
</dbReference>
<protein>
    <submittedName>
        <fullName evidence="4">Alpha/beta hydrolase</fullName>
    </submittedName>
</protein>
<dbReference type="InterPro" id="IPR050266">
    <property type="entry name" value="AB_hydrolase_sf"/>
</dbReference>
<organism evidence="4 5">
    <name type="scientific">Paracoccus benzoatiresistens</name>
    <dbReference type="NCBI Taxonomy" id="2997341"/>
    <lineage>
        <taxon>Bacteria</taxon>
        <taxon>Pseudomonadati</taxon>
        <taxon>Pseudomonadota</taxon>
        <taxon>Alphaproteobacteria</taxon>
        <taxon>Rhodobacterales</taxon>
        <taxon>Paracoccaceae</taxon>
        <taxon>Paracoccus</taxon>
    </lineage>
</organism>
<dbReference type="InterPro" id="IPR000073">
    <property type="entry name" value="AB_hydrolase_1"/>
</dbReference>
<evidence type="ECO:0000313" key="4">
    <source>
        <dbReference type="EMBL" id="MCZ0962629.1"/>
    </source>
</evidence>
<evidence type="ECO:0000256" key="2">
    <source>
        <dbReference type="SAM" id="SignalP"/>
    </source>
</evidence>
<feature type="chain" id="PRO_5045288629" evidence="2">
    <location>
        <begin position="20"/>
        <end position="299"/>
    </location>
</feature>
<dbReference type="Pfam" id="PF12697">
    <property type="entry name" value="Abhydrolase_6"/>
    <property type="match status" value="1"/>
</dbReference>
<dbReference type="SUPFAM" id="SSF53474">
    <property type="entry name" value="alpha/beta-Hydrolases"/>
    <property type="match status" value="1"/>
</dbReference>
<evidence type="ECO:0000256" key="1">
    <source>
        <dbReference type="ARBA" id="ARBA00022801"/>
    </source>
</evidence>
<gene>
    <name evidence="4" type="ORF">OU682_13485</name>
</gene>
<comment type="caution">
    <text evidence="4">The sequence shown here is derived from an EMBL/GenBank/DDBJ whole genome shotgun (WGS) entry which is preliminary data.</text>
</comment>
<feature type="signal peptide" evidence="2">
    <location>
        <begin position="1"/>
        <end position="19"/>
    </location>
</feature>
<dbReference type="GO" id="GO:0016787">
    <property type="term" value="F:hydrolase activity"/>
    <property type="evidence" value="ECO:0007669"/>
    <property type="project" value="UniProtKB-KW"/>
</dbReference>
<dbReference type="EMBL" id="JAPTYD010000020">
    <property type="protein sequence ID" value="MCZ0962629.1"/>
    <property type="molecule type" value="Genomic_DNA"/>
</dbReference>
<dbReference type="RefSeq" id="WP_268942669.1">
    <property type="nucleotide sequence ID" value="NZ_JAPTYD010000020.1"/>
</dbReference>
<keyword evidence="2" id="KW-0732">Signal</keyword>
<dbReference type="Proteomes" id="UP001149822">
    <property type="component" value="Unassembled WGS sequence"/>
</dbReference>
<accession>A0ABT4J682</accession>
<keyword evidence="5" id="KW-1185">Reference proteome</keyword>
<reference evidence="4" key="1">
    <citation type="submission" date="2022-12" db="EMBL/GenBank/DDBJ databases">
        <title>Paracoccus sp. EF6 isolated from a lake water.</title>
        <authorList>
            <person name="Liu H."/>
        </authorList>
    </citation>
    <scope>NUCLEOTIDE SEQUENCE</scope>
    <source>
        <strain evidence="4">EF6</strain>
    </source>
</reference>
<name>A0ABT4J682_9RHOB</name>
<dbReference type="Gene3D" id="3.40.50.1820">
    <property type="entry name" value="alpha/beta hydrolase"/>
    <property type="match status" value="1"/>
</dbReference>
<evidence type="ECO:0000313" key="5">
    <source>
        <dbReference type="Proteomes" id="UP001149822"/>
    </source>
</evidence>